<keyword evidence="3" id="KW-0472">Membrane</keyword>
<feature type="transmembrane region" description="Helical" evidence="3">
    <location>
        <begin position="140"/>
        <end position="162"/>
    </location>
</feature>
<dbReference type="PANTHER" id="PTHR43520">
    <property type="entry name" value="ATP7, ISOFORM B"/>
    <property type="match status" value="1"/>
</dbReference>
<dbReference type="InterPro" id="IPR017969">
    <property type="entry name" value="Heavy-metal-associated_CS"/>
</dbReference>
<evidence type="ECO:0000256" key="2">
    <source>
        <dbReference type="ARBA" id="ARBA00022967"/>
    </source>
</evidence>
<dbReference type="InterPro" id="IPR036163">
    <property type="entry name" value="HMA_dom_sf"/>
</dbReference>
<dbReference type="SUPFAM" id="SSF55008">
    <property type="entry name" value="HMA, heavy metal-associated domain"/>
    <property type="match status" value="2"/>
</dbReference>
<dbReference type="RefSeq" id="WP_054940693.1">
    <property type="nucleotide sequence ID" value="NZ_CP070969.1"/>
</dbReference>
<sequence length="196" mass="21353">MDCPACAATIEKSIEKMSGVQSVRVNYSTAKMQTKVEDTEISEQIEKQVQKLGYSIEPLISLDMQVFNVEGMDCAACAVSIEKHLMKRPDVEQVSVNFSTGKMKIAHQTNVDTIIREVEKAGYRAVPISKAQPSLQPKSFFDGMLLTTLSGITLLLGFVLSLVDVPSILPTILYAASIILGVYKPAKSAFYAVKSG</sequence>
<dbReference type="PANTHER" id="PTHR43520:SF8">
    <property type="entry name" value="P-TYPE CU(+) TRANSPORTER"/>
    <property type="match status" value="1"/>
</dbReference>
<dbReference type="Pfam" id="PF00403">
    <property type="entry name" value="HMA"/>
    <property type="match status" value="2"/>
</dbReference>
<dbReference type="Gene3D" id="3.30.70.100">
    <property type="match status" value="2"/>
</dbReference>
<proteinExistence type="predicted"/>
<feature type="domain" description="HMA" evidence="4">
    <location>
        <begin position="63"/>
        <end position="126"/>
    </location>
</feature>
<evidence type="ECO:0000256" key="1">
    <source>
        <dbReference type="ARBA" id="ARBA00022723"/>
    </source>
</evidence>
<dbReference type="CDD" id="cd00371">
    <property type="entry name" value="HMA"/>
    <property type="match status" value="2"/>
</dbReference>
<keyword evidence="6" id="KW-1185">Reference proteome</keyword>
<reference evidence="5 6" key="1">
    <citation type="submission" date="2021-02" db="EMBL/GenBank/DDBJ databases">
        <title>Paenibacillus tianjinensis sp. nov.</title>
        <authorList>
            <person name="Liu H."/>
        </authorList>
    </citation>
    <scope>NUCLEOTIDE SEQUENCE [LARGE SCALE GENOMIC DNA]</scope>
    <source>
        <strain evidence="5 6">TB2019</strain>
    </source>
</reference>
<dbReference type="Proteomes" id="UP000663452">
    <property type="component" value="Chromosome"/>
</dbReference>
<evidence type="ECO:0000313" key="6">
    <source>
        <dbReference type="Proteomes" id="UP000663452"/>
    </source>
</evidence>
<dbReference type="PROSITE" id="PS50846">
    <property type="entry name" value="HMA_2"/>
    <property type="match status" value="2"/>
</dbReference>
<dbReference type="InterPro" id="IPR006121">
    <property type="entry name" value="HMA_dom"/>
</dbReference>
<protein>
    <submittedName>
        <fullName evidence="5">Cation transporter</fullName>
    </submittedName>
</protein>
<gene>
    <name evidence="5" type="ORF">JRJ22_13495</name>
</gene>
<keyword evidence="1" id="KW-0479">Metal-binding</keyword>
<evidence type="ECO:0000259" key="4">
    <source>
        <dbReference type="PROSITE" id="PS50846"/>
    </source>
</evidence>
<organism evidence="5 6">
    <name type="scientific">Paenibacillus tianjinensis</name>
    <dbReference type="NCBI Taxonomy" id="2810347"/>
    <lineage>
        <taxon>Bacteria</taxon>
        <taxon>Bacillati</taxon>
        <taxon>Bacillota</taxon>
        <taxon>Bacilli</taxon>
        <taxon>Bacillales</taxon>
        <taxon>Paenibacillaceae</taxon>
        <taxon>Paenibacillus</taxon>
    </lineage>
</organism>
<evidence type="ECO:0000313" key="5">
    <source>
        <dbReference type="EMBL" id="QSF47486.1"/>
    </source>
</evidence>
<accession>A0ABX7LJ66</accession>
<dbReference type="PROSITE" id="PS01047">
    <property type="entry name" value="HMA_1"/>
    <property type="match status" value="1"/>
</dbReference>
<feature type="transmembrane region" description="Helical" evidence="3">
    <location>
        <begin position="168"/>
        <end position="186"/>
    </location>
</feature>
<evidence type="ECO:0000256" key="3">
    <source>
        <dbReference type="SAM" id="Phobius"/>
    </source>
</evidence>
<dbReference type="EMBL" id="CP070969">
    <property type="protein sequence ID" value="QSF47486.1"/>
    <property type="molecule type" value="Genomic_DNA"/>
</dbReference>
<keyword evidence="2" id="KW-1278">Translocase</keyword>
<feature type="domain" description="HMA" evidence="4">
    <location>
        <begin position="1"/>
        <end position="57"/>
    </location>
</feature>
<keyword evidence="3" id="KW-0812">Transmembrane</keyword>
<name>A0ABX7LJ66_9BACL</name>
<keyword evidence="3" id="KW-1133">Transmembrane helix</keyword>